<dbReference type="VEuPathDB" id="TriTrypDB:LINF_340031000"/>
<evidence type="ECO:0000313" key="2">
    <source>
        <dbReference type="EMBL" id="CAM71683.1"/>
    </source>
</evidence>
<accession>A4IA27</accession>
<organism evidence="2 3">
    <name type="scientific">Leishmania infantum</name>
    <dbReference type="NCBI Taxonomy" id="5671"/>
    <lineage>
        <taxon>Eukaryota</taxon>
        <taxon>Discoba</taxon>
        <taxon>Euglenozoa</taxon>
        <taxon>Kinetoplastea</taxon>
        <taxon>Metakinetoplastina</taxon>
        <taxon>Trypanosomatida</taxon>
        <taxon>Trypanosomatidae</taxon>
        <taxon>Leishmaniinae</taxon>
        <taxon>Leishmania</taxon>
    </lineage>
</organism>
<evidence type="ECO:0000313" key="3">
    <source>
        <dbReference type="Proteomes" id="UP000008153"/>
    </source>
</evidence>
<feature type="region of interest" description="Disordered" evidence="1">
    <location>
        <begin position="212"/>
        <end position="259"/>
    </location>
</feature>
<dbReference type="OMA" id="SMRERCC"/>
<dbReference type="EMBL" id="FR796466">
    <property type="protein sequence ID" value="CAM71683.1"/>
    <property type="molecule type" value="Genomic_DNA"/>
</dbReference>
<reference evidence="2 3" key="1">
    <citation type="journal article" date="2007" name="Nat. Genet.">
        <title>Comparative genomic analysis of three Leishmania species that cause diverse human disease.</title>
        <authorList>
            <person name="Peacock C.S."/>
            <person name="Seeger K."/>
            <person name="Harris D."/>
            <person name="Murphy L."/>
            <person name="Ruiz J.C."/>
            <person name="Quail M.A."/>
            <person name="Peters N."/>
            <person name="Adlem E."/>
            <person name="Tivey A."/>
            <person name="Aslett M."/>
            <person name="Kerhornou A."/>
            <person name="Ivens A."/>
            <person name="Fraser A."/>
            <person name="Rajandream M.A."/>
            <person name="Carver T."/>
            <person name="Norbertczak H."/>
            <person name="Chillingworth T."/>
            <person name="Hance Z."/>
            <person name="Jagels K."/>
            <person name="Moule S."/>
            <person name="Ormond D."/>
            <person name="Rutter S."/>
            <person name="Squares R."/>
            <person name="Whitehead S."/>
            <person name="Rabbinowitsch E."/>
            <person name="Arrowsmith C."/>
            <person name="White B."/>
            <person name="Thurston S."/>
            <person name="Bringaud F."/>
            <person name="Baldauf S.L."/>
            <person name="Faulconbridge A."/>
            <person name="Jeffares D."/>
            <person name="Depledge D.P."/>
            <person name="Oyola S.O."/>
            <person name="Hilley J.D."/>
            <person name="Brito L.O."/>
            <person name="Tosi L.R."/>
            <person name="Barrell B."/>
            <person name="Cruz A.K."/>
            <person name="Mottram J.C."/>
            <person name="Smith D.F."/>
            <person name="Berriman M."/>
        </authorList>
    </citation>
    <scope>NUCLEOTIDE SEQUENCE [LARGE SCALE GENOMIC DNA]</scope>
    <source>
        <strain evidence="2 3">JPCM5</strain>
    </source>
</reference>
<dbReference type="KEGG" id="lif:LINJ_34_2330"/>
<dbReference type="GeneID" id="5072675"/>
<evidence type="ECO:0000256" key="1">
    <source>
        <dbReference type="SAM" id="MobiDB-lite"/>
    </source>
</evidence>
<sequence>MCDCGTGVADCACECVCVDVCPSPLAVNAREVKLDGHCNGTVVAVWGTRKVGRSVTKCIPSIEVLGETIEPKPRVRSSSLPFSRREKYLWVVVPSPCGKDVVCRFIVHHHNVPCLCFPHECRVLLFCFCTLAPALCRVVTRLRCVHTYAHHFTPPSYSPLTFCFSFVFPDFTIIAAAGERVRVCVCESRVAAAAFAVGHCSWPTPFSTLCSPSHKLASPRSVSEKDPRNSANEESEAKDKRTQRSRRTPTKNKNVEAVL</sequence>
<name>A4IA27_LEIIN</name>
<dbReference type="InParanoid" id="A4IA27"/>
<keyword evidence="3" id="KW-1185">Reference proteome</keyword>
<dbReference type="AlphaFoldDB" id="A4IA27"/>
<reference evidence="2 3" key="2">
    <citation type="journal article" date="2011" name="Genome Res.">
        <title>Chromosome and gene copy number variation allow major structural change between species and strains of Leishmania.</title>
        <authorList>
            <person name="Rogers M.B."/>
            <person name="Hilley J.D."/>
            <person name="Dickens N.J."/>
            <person name="Wilkes J."/>
            <person name="Bates P.A."/>
            <person name="Depledge D.P."/>
            <person name="Harris D."/>
            <person name="Her Y."/>
            <person name="Herzyk P."/>
            <person name="Imamura H."/>
            <person name="Otto T.D."/>
            <person name="Sanders M."/>
            <person name="Seeger K."/>
            <person name="Dujardin J.C."/>
            <person name="Berriman M."/>
            <person name="Smith D.F."/>
            <person name="Hertz-Fowler C."/>
            <person name="Mottram J.C."/>
        </authorList>
    </citation>
    <scope>NUCLEOTIDE SEQUENCE [LARGE SCALE GENOMIC DNA]</scope>
    <source>
        <strain evidence="2 3">JPCM5</strain>
    </source>
</reference>
<dbReference type="RefSeq" id="XP_001468596.1">
    <property type="nucleotide sequence ID" value="XM_001468559.1"/>
</dbReference>
<gene>
    <name evidence="2" type="ORF">LINJ_34_2330</name>
</gene>
<dbReference type="Proteomes" id="UP000008153">
    <property type="component" value="Chromosome 34"/>
</dbReference>
<protein>
    <submittedName>
        <fullName evidence="2">Uncharacterized protein</fullName>
    </submittedName>
</protein>
<proteinExistence type="predicted"/>